<dbReference type="Proteomes" id="UP000570474">
    <property type="component" value="Unassembled WGS sequence"/>
</dbReference>
<sequence length="503" mass="56485">MASYPLPCKSRLEDYFAVYRRHTIGLQQVFHSPYGEKRIVYADWTASGRAYGPIEDMLRQQVLPFVGNTHTHATIIGTYMSEAYEAAKHIIKTHVNATEEDILLFCGSGMTSAVNKLQRILGLRVPGRAADYLHCALRHETQRPVVFITHMEHHSNQVSWLETVATVEIIGHDTDGNVDLQHFSALLERYKDRPVKIAAVTAASNVTGILTPYHDIAKLVHRYSGWCFVDFACAAPYCHINLHPEDAAASLDAVYFSPHKFLGGPGTPGVLIFNKNLYHNAVPDHPGGGTVDYTNPWHGHDYTADIAQREDGGTPPFLQGIKAAMCIRLKENMQVRYIRQREAALLDIILPRLARIPQLQVLEPQAVHRLGVVSFIVTGVHYNLVVRLLNDRFGIQLRGGCSCAGTYGHMLLQVDREQSHAIRQSILSGDLSHKPGWVRLSVHPTMTDQEVHYILDAIETTIFHVKEWSSDYHYDASSNEYHFKGIVEKSPQQQVLGWFNTGS</sequence>
<dbReference type="Gene3D" id="3.90.1150.10">
    <property type="entry name" value="Aspartate Aminotransferase, domain 1"/>
    <property type="match status" value="1"/>
</dbReference>
<gene>
    <name evidence="3" type="ORF">HGH92_21745</name>
</gene>
<dbReference type="PANTHER" id="PTHR43586:SF8">
    <property type="entry name" value="CYSTEINE DESULFURASE 1, CHLOROPLASTIC"/>
    <property type="match status" value="1"/>
</dbReference>
<proteinExistence type="predicted"/>
<dbReference type="InterPro" id="IPR000192">
    <property type="entry name" value="Aminotrans_V_dom"/>
</dbReference>
<feature type="domain" description="Aminotransferase class V" evidence="2">
    <location>
        <begin position="40"/>
        <end position="452"/>
    </location>
</feature>
<dbReference type="InterPro" id="IPR015422">
    <property type="entry name" value="PyrdxlP-dep_Trfase_small"/>
</dbReference>
<dbReference type="InterPro" id="IPR015424">
    <property type="entry name" value="PyrdxlP-dep_Trfase"/>
</dbReference>
<evidence type="ECO:0000313" key="3">
    <source>
        <dbReference type="EMBL" id="NLR66947.1"/>
    </source>
</evidence>
<dbReference type="InterPro" id="IPR015421">
    <property type="entry name" value="PyrdxlP-dep_Trfase_major"/>
</dbReference>
<accession>A0A847S258</accession>
<keyword evidence="1" id="KW-0663">Pyridoxal phosphate</keyword>
<dbReference type="EMBL" id="JABAIA010000002">
    <property type="protein sequence ID" value="NLR66947.1"/>
    <property type="molecule type" value="Genomic_DNA"/>
</dbReference>
<keyword evidence="4" id="KW-1185">Reference proteome</keyword>
<evidence type="ECO:0000313" key="4">
    <source>
        <dbReference type="Proteomes" id="UP000570474"/>
    </source>
</evidence>
<keyword evidence="3" id="KW-0032">Aminotransferase</keyword>
<name>A0A847S258_9BACT</name>
<comment type="caution">
    <text evidence="3">The sequence shown here is derived from an EMBL/GenBank/DDBJ whole genome shotgun (WGS) entry which is preliminary data.</text>
</comment>
<organism evidence="3 4">
    <name type="scientific">Chitinophaga varians</name>
    <dbReference type="NCBI Taxonomy" id="2202339"/>
    <lineage>
        <taxon>Bacteria</taxon>
        <taxon>Pseudomonadati</taxon>
        <taxon>Bacteroidota</taxon>
        <taxon>Chitinophagia</taxon>
        <taxon>Chitinophagales</taxon>
        <taxon>Chitinophagaceae</taxon>
        <taxon>Chitinophaga</taxon>
    </lineage>
</organism>
<dbReference type="SUPFAM" id="SSF53383">
    <property type="entry name" value="PLP-dependent transferases"/>
    <property type="match status" value="1"/>
</dbReference>
<evidence type="ECO:0000256" key="1">
    <source>
        <dbReference type="ARBA" id="ARBA00022898"/>
    </source>
</evidence>
<dbReference type="RefSeq" id="WP_168872845.1">
    <property type="nucleotide sequence ID" value="NZ_JABAIA010000002.1"/>
</dbReference>
<dbReference type="Pfam" id="PF00266">
    <property type="entry name" value="Aminotran_5"/>
    <property type="match status" value="1"/>
</dbReference>
<dbReference type="GO" id="GO:0008483">
    <property type="term" value="F:transaminase activity"/>
    <property type="evidence" value="ECO:0007669"/>
    <property type="project" value="UniProtKB-KW"/>
</dbReference>
<reference evidence="3 4" key="1">
    <citation type="submission" date="2020-04" db="EMBL/GenBank/DDBJ databases">
        <authorList>
            <person name="Yin C."/>
        </authorList>
    </citation>
    <scope>NUCLEOTIDE SEQUENCE [LARGE SCALE GENOMIC DNA]</scope>
    <source>
        <strain evidence="3 4">Ae27</strain>
    </source>
</reference>
<dbReference type="Gene3D" id="3.40.640.10">
    <property type="entry name" value="Type I PLP-dependent aspartate aminotransferase-like (Major domain)"/>
    <property type="match status" value="1"/>
</dbReference>
<evidence type="ECO:0000259" key="2">
    <source>
        <dbReference type="Pfam" id="PF00266"/>
    </source>
</evidence>
<protein>
    <submittedName>
        <fullName evidence="3">Aminotransferase class V-fold PLP-dependent enzyme</fullName>
    </submittedName>
</protein>
<dbReference type="PANTHER" id="PTHR43586">
    <property type="entry name" value="CYSTEINE DESULFURASE"/>
    <property type="match status" value="1"/>
</dbReference>
<dbReference type="AlphaFoldDB" id="A0A847S258"/>
<keyword evidence="3" id="KW-0808">Transferase</keyword>